<evidence type="ECO:0000313" key="4">
    <source>
        <dbReference type="Proteomes" id="UP000770661"/>
    </source>
</evidence>
<keyword evidence="4" id="KW-1185">Reference proteome</keyword>
<feature type="compositionally biased region" description="Basic residues" evidence="1">
    <location>
        <begin position="130"/>
        <end position="148"/>
    </location>
</feature>
<organism evidence="3 4">
    <name type="scientific">Chionoecetes opilio</name>
    <name type="common">Atlantic snow crab</name>
    <name type="synonym">Cancer opilio</name>
    <dbReference type="NCBI Taxonomy" id="41210"/>
    <lineage>
        <taxon>Eukaryota</taxon>
        <taxon>Metazoa</taxon>
        <taxon>Ecdysozoa</taxon>
        <taxon>Arthropoda</taxon>
        <taxon>Crustacea</taxon>
        <taxon>Multicrustacea</taxon>
        <taxon>Malacostraca</taxon>
        <taxon>Eumalacostraca</taxon>
        <taxon>Eucarida</taxon>
        <taxon>Decapoda</taxon>
        <taxon>Pleocyemata</taxon>
        <taxon>Brachyura</taxon>
        <taxon>Eubrachyura</taxon>
        <taxon>Majoidea</taxon>
        <taxon>Majidae</taxon>
        <taxon>Chionoecetes</taxon>
    </lineage>
</organism>
<evidence type="ECO:0000256" key="1">
    <source>
        <dbReference type="SAM" id="MobiDB-lite"/>
    </source>
</evidence>
<feature type="transmembrane region" description="Helical" evidence="2">
    <location>
        <begin position="34"/>
        <end position="54"/>
    </location>
</feature>
<feature type="region of interest" description="Disordered" evidence="1">
    <location>
        <begin position="128"/>
        <end position="161"/>
    </location>
</feature>
<name>A0A8J4XYA5_CHIOP</name>
<protein>
    <submittedName>
        <fullName evidence="3">Uncharacterized protein</fullName>
    </submittedName>
</protein>
<accession>A0A8J4XYA5</accession>
<comment type="caution">
    <text evidence="3">The sequence shown here is derived from an EMBL/GenBank/DDBJ whole genome shotgun (WGS) entry which is preliminary data.</text>
</comment>
<evidence type="ECO:0000256" key="2">
    <source>
        <dbReference type="SAM" id="Phobius"/>
    </source>
</evidence>
<evidence type="ECO:0000313" key="3">
    <source>
        <dbReference type="EMBL" id="KAG0716218.1"/>
    </source>
</evidence>
<reference evidence="3" key="1">
    <citation type="submission" date="2020-07" db="EMBL/GenBank/DDBJ databases">
        <title>The High-quality genome of the commercially important snow crab, Chionoecetes opilio.</title>
        <authorList>
            <person name="Jeong J.-H."/>
            <person name="Ryu S."/>
        </authorList>
    </citation>
    <scope>NUCLEOTIDE SEQUENCE</scope>
    <source>
        <strain evidence="3">MADBK_172401_WGS</strain>
        <tissue evidence="3">Digestive gland</tissue>
    </source>
</reference>
<keyword evidence="2" id="KW-0812">Transmembrane</keyword>
<sequence>MMYLILSLTLSHQILVHFRYSLLAWLIALRRLLLPINRLLVLFIYLLHLLMFTITHSCKGMMKFLPLNICDQEQLPGVVGCLAHQRGMHLSSPRLLMAVSFSDRHSNVWIYLRGGVLWCPEALKQGGSMNHHHKGAPPSSRPRHRSHVDRRVYNEDGPGQR</sequence>
<gene>
    <name evidence="3" type="ORF">GWK47_001095</name>
</gene>
<keyword evidence="2" id="KW-0472">Membrane</keyword>
<dbReference type="Proteomes" id="UP000770661">
    <property type="component" value="Unassembled WGS sequence"/>
</dbReference>
<keyword evidence="2" id="KW-1133">Transmembrane helix</keyword>
<proteinExistence type="predicted"/>
<dbReference type="AlphaFoldDB" id="A0A8J4XYA5"/>
<dbReference type="EMBL" id="JACEEZ010019028">
    <property type="protein sequence ID" value="KAG0716218.1"/>
    <property type="molecule type" value="Genomic_DNA"/>
</dbReference>